<dbReference type="SUPFAM" id="SSF53335">
    <property type="entry name" value="S-adenosyl-L-methionine-dependent methyltransferases"/>
    <property type="match status" value="1"/>
</dbReference>
<dbReference type="AlphaFoldDB" id="A0A852TXU8"/>
<dbReference type="Gene3D" id="3.40.50.150">
    <property type="entry name" value="Vaccinia Virus protein VP39"/>
    <property type="match status" value="1"/>
</dbReference>
<evidence type="ECO:0000313" key="1">
    <source>
        <dbReference type="EMBL" id="NYE48175.1"/>
    </source>
</evidence>
<reference evidence="1 2" key="1">
    <citation type="submission" date="2020-07" db="EMBL/GenBank/DDBJ databases">
        <title>Sequencing the genomes of 1000 actinobacteria strains.</title>
        <authorList>
            <person name="Klenk H.-P."/>
        </authorList>
    </citation>
    <scope>NUCLEOTIDE SEQUENCE [LARGE SCALE GENOMIC DNA]</scope>
    <source>
        <strain evidence="1 2">CXB654</strain>
    </source>
</reference>
<dbReference type="EMBL" id="JACCCC010000001">
    <property type="protein sequence ID" value="NYE48175.1"/>
    <property type="molecule type" value="Genomic_DNA"/>
</dbReference>
<dbReference type="RefSeq" id="WP_312863206.1">
    <property type="nucleotide sequence ID" value="NZ_BAAAYY010000016.1"/>
</dbReference>
<proteinExistence type="predicted"/>
<dbReference type="InterPro" id="IPR029063">
    <property type="entry name" value="SAM-dependent_MTases_sf"/>
</dbReference>
<dbReference type="Pfam" id="PF04672">
    <property type="entry name" value="Methyltransf_19"/>
    <property type="match status" value="1"/>
</dbReference>
<dbReference type="InterPro" id="IPR006764">
    <property type="entry name" value="SAM_dep_MeTrfase_SAV2177_type"/>
</dbReference>
<comment type="caution">
    <text evidence="1">The sequence shown here is derived from an EMBL/GenBank/DDBJ whole genome shotgun (WGS) entry which is preliminary data.</text>
</comment>
<name>A0A852TXU8_9ACTN</name>
<gene>
    <name evidence="1" type="ORF">HDA32_003295</name>
</gene>
<dbReference type="Proteomes" id="UP000589036">
    <property type="component" value="Unassembled WGS sequence"/>
</dbReference>
<keyword evidence="2" id="KW-1185">Reference proteome</keyword>
<evidence type="ECO:0000313" key="2">
    <source>
        <dbReference type="Proteomes" id="UP000589036"/>
    </source>
</evidence>
<protein>
    <submittedName>
        <fullName evidence="1">Uncharacterized protein</fullName>
    </submittedName>
</protein>
<sequence>MVAGPDDLVAELVEALPSGSHLFVTDFVDTGDPVQAAMERAGLETLGNGWIRSPEEIRAHFTGLPLLPLGLDFLARWFPEDPEAPVPAVEDLAPHQRVLMAGIARKP</sequence>
<accession>A0A852TXU8</accession>
<organism evidence="1 2">
    <name type="scientific">Spinactinospora alkalitolerans</name>
    <dbReference type="NCBI Taxonomy" id="687207"/>
    <lineage>
        <taxon>Bacteria</taxon>
        <taxon>Bacillati</taxon>
        <taxon>Actinomycetota</taxon>
        <taxon>Actinomycetes</taxon>
        <taxon>Streptosporangiales</taxon>
        <taxon>Nocardiopsidaceae</taxon>
        <taxon>Spinactinospora</taxon>
    </lineage>
</organism>